<reference evidence="1 2" key="1">
    <citation type="journal article" date="2016" name="Environ. Microbiol.">
        <title>Genomic diversification of marine cyanophages into stable ecotypes.</title>
        <authorList>
            <person name="Marston M.F."/>
            <person name="Martiny J.B."/>
        </authorList>
    </citation>
    <scope>NUCLEOTIDE SEQUENCE [LARGE SCALE GENOMIC DNA]</scope>
    <source>
        <strain evidence="1">Fa_02_0709</strain>
    </source>
</reference>
<evidence type="ECO:0008006" key="3">
    <source>
        <dbReference type="Google" id="ProtNLM"/>
    </source>
</evidence>
<gene>
    <name evidence="1" type="ORF">Fa020709_207</name>
</gene>
<evidence type="ECO:0000313" key="1">
    <source>
        <dbReference type="EMBL" id="AON97719.1"/>
    </source>
</evidence>
<sequence length="725" mass="78738">MSFYYPEGYFGPICDSPAEEQRDRTIIVPEGDKYVPVFSEPSNWWYGIGNLIGEPPKVLVTMECKQKPDGTYFDCRYIYSNGDVEENNNLKGGIDATDFGLRDVFFVPTLDAESCSPFDEDINIRPRTYYLNDGTAVTKAQRARSKPLTYAVDAGPKFGLAANNLTVAFNSAGTAIVTTGSGRANVNLRMKWDDNPNTAGVAVNQITITDDTGTSTTWTRSGEKGSQEKYISVVGGATYNLQFSGLNSSNNPIDVQNNGLKLCLTDSDDNDCNVEFFINEITNPEFTYDEYQWNSDGRNYGVWTNPEVCTLAGNEQEVTYVINIEQTGTYAFSFGSDNRGSVILNTTDILFNDVIGGIFTTGAYTVPYTTTRTLNRGQITVTVSCLNLELPPPGDSYDWNQNPGGWFLKICRGSACGISTEIADWIYSGPTHLWSDFMNTYAVFPSNTNTYVGQAQSTVWNIDVPATDNYTLEVQADNTATITLDGATVATSTSFTSSTLYTLSNLAVGPHTIGATVTNNALGGTNVDSWSNNPAGVAWTITRNASSTTAPVSTTSTVNNAIEAQFNNSGDIVVTGIGTGQIQLLFKWDDNPNQYDTALGKLKIAGKTFVQTAGKEKGSDDYVFTATAGQTYNLVIDDNSGGFTREGNSRLCFRDKDGNDCNAELLINDVRNTGTTQNTTTENVTTTVTEGIIASSLDLSTSSGVDSSNIIWHTRKAIGYEEYIV</sequence>
<organism evidence="1 2">
    <name type="scientific">Synechococcus phage S-RIM2</name>
    <dbReference type="NCBI Taxonomy" id="687800"/>
    <lineage>
        <taxon>Viruses</taxon>
        <taxon>Duplodnaviria</taxon>
        <taxon>Heunggongvirae</taxon>
        <taxon>Uroviricota</taxon>
        <taxon>Caudoviricetes</taxon>
        <taxon>Pantevenvirales</taxon>
        <taxon>Kyanoviridae</taxon>
        <taxon>Nerrivikvirus</taxon>
        <taxon>Nerrivikvirus srim2</taxon>
    </lineage>
</organism>
<name>A0A1D7R8J8_9CAUD</name>
<accession>A0A1D7R8J8</accession>
<evidence type="ECO:0000313" key="2">
    <source>
        <dbReference type="Proteomes" id="UP000220257"/>
    </source>
</evidence>
<protein>
    <recommendedName>
        <fullName evidence="3">PA14 domain-containing protein</fullName>
    </recommendedName>
</protein>
<dbReference type="Proteomes" id="UP000220257">
    <property type="component" value="Genome"/>
</dbReference>
<dbReference type="EMBL" id="KX349226">
    <property type="protein sequence ID" value="AON97719.1"/>
    <property type="molecule type" value="Genomic_DNA"/>
</dbReference>
<proteinExistence type="predicted"/>